<keyword evidence="1" id="KW-0472">Membrane</keyword>
<accession>A0A381NMQ5</accession>
<keyword evidence="1" id="KW-1133">Transmembrane helix</keyword>
<evidence type="ECO:0000313" key="3">
    <source>
        <dbReference type="EMBL" id="SUZ55810.1"/>
    </source>
</evidence>
<dbReference type="EMBL" id="UINC01000462">
    <property type="protein sequence ID" value="SUZ55810.1"/>
    <property type="molecule type" value="Genomic_DNA"/>
</dbReference>
<dbReference type="Pfam" id="PF09990">
    <property type="entry name" value="DUF2231"/>
    <property type="match status" value="1"/>
</dbReference>
<proteinExistence type="predicted"/>
<feature type="domain" description="DUF2231" evidence="2">
    <location>
        <begin position="7"/>
        <end position="136"/>
    </location>
</feature>
<evidence type="ECO:0000256" key="1">
    <source>
        <dbReference type="SAM" id="Phobius"/>
    </source>
</evidence>
<dbReference type="AlphaFoldDB" id="A0A381NMQ5"/>
<feature type="transmembrane region" description="Helical" evidence="1">
    <location>
        <begin position="82"/>
        <end position="100"/>
    </location>
</feature>
<dbReference type="InterPro" id="IPR019251">
    <property type="entry name" value="DUF2231_TM"/>
</dbReference>
<gene>
    <name evidence="3" type="ORF">METZ01_LOCUS8664</name>
</gene>
<evidence type="ECO:0000259" key="2">
    <source>
        <dbReference type="Pfam" id="PF09990"/>
    </source>
</evidence>
<feature type="transmembrane region" description="Helical" evidence="1">
    <location>
        <begin position="41"/>
        <end position="62"/>
    </location>
</feature>
<keyword evidence="1" id="KW-0812">Transmembrane</keyword>
<name>A0A381NMQ5_9ZZZZ</name>
<organism evidence="3">
    <name type="scientific">marine metagenome</name>
    <dbReference type="NCBI Taxonomy" id="408172"/>
    <lineage>
        <taxon>unclassified sequences</taxon>
        <taxon>metagenomes</taxon>
        <taxon>ecological metagenomes</taxon>
    </lineage>
</organism>
<reference evidence="3" key="1">
    <citation type="submission" date="2018-05" db="EMBL/GenBank/DDBJ databases">
        <authorList>
            <person name="Lanie J.A."/>
            <person name="Ng W.-L."/>
            <person name="Kazmierczak K.M."/>
            <person name="Andrzejewski T.M."/>
            <person name="Davidsen T.M."/>
            <person name="Wayne K.J."/>
            <person name="Tettelin H."/>
            <person name="Glass J.I."/>
            <person name="Rusch D."/>
            <person name="Podicherti R."/>
            <person name="Tsui H.-C.T."/>
            <person name="Winkler M.E."/>
        </authorList>
    </citation>
    <scope>NUCLEOTIDE SEQUENCE</scope>
</reference>
<sequence length="139" mass="15457">MFWTTENIHFLFLHFPIALFSTGWACDFIGVSFSNRSATDAGWWCLLFGLVSSLFTVGTGFLADRLYGHMTLPFPFFETHGALQITACLIFLGLFILRFRNGQRLPEGNLRSVYLLVAGVAVGLLFYGAHLGAQLSGRI</sequence>
<feature type="transmembrane region" description="Helical" evidence="1">
    <location>
        <begin position="112"/>
        <end position="133"/>
    </location>
</feature>
<protein>
    <recommendedName>
        <fullName evidence="2">DUF2231 domain-containing protein</fullName>
    </recommendedName>
</protein>